<dbReference type="HOGENOM" id="CLU_2654788_0_0_1"/>
<name>W4KED9_HETIT</name>
<dbReference type="InParanoid" id="W4KED9"/>
<keyword evidence="2" id="KW-1185">Reference proteome</keyword>
<evidence type="ECO:0000313" key="1">
    <source>
        <dbReference type="EMBL" id="ETW83421.1"/>
    </source>
</evidence>
<dbReference type="Proteomes" id="UP000030671">
    <property type="component" value="Unassembled WGS sequence"/>
</dbReference>
<sequence length="76" mass="8518">MHFDRRSSENPTRACIHCSLYSLPNMPRLACLSVSTEISRIALQLRPAPRARLACAVGLHARRALRSAIYDQRSAL</sequence>
<dbReference type="EMBL" id="KI925457">
    <property type="protein sequence ID" value="ETW83421.1"/>
    <property type="molecule type" value="Genomic_DNA"/>
</dbReference>
<accession>W4KED9</accession>
<protein>
    <submittedName>
        <fullName evidence="1">Uncharacterized protein</fullName>
    </submittedName>
</protein>
<dbReference type="KEGG" id="hir:HETIRDRAFT_149236"/>
<dbReference type="RefSeq" id="XP_009545672.1">
    <property type="nucleotide sequence ID" value="XM_009547377.1"/>
</dbReference>
<proteinExistence type="predicted"/>
<organism evidence="1 2">
    <name type="scientific">Heterobasidion irregulare (strain TC 32-1)</name>
    <dbReference type="NCBI Taxonomy" id="747525"/>
    <lineage>
        <taxon>Eukaryota</taxon>
        <taxon>Fungi</taxon>
        <taxon>Dikarya</taxon>
        <taxon>Basidiomycota</taxon>
        <taxon>Agaricomycotina</taxon>
        <taxon>Agaricomycetes</taxon>
        <taxon>Russulales</taxon>
        <taxon>Bondarzewiaceae</taxon>
        <taxon>Heterobasidion</taxon>
        <taxon>Heterobasidion annosum species complex</taxon>
    </lineage>
</organism>
<reference evidence="1 2" key="1">
    <citation type="journal article" date="2012" name="New Phytol.">
        <title>Insight into trade-off between wood decay and parasitism from the genome of a fungal forest pathogen.</title>
        <authorList>
            <person name="Olson A."/>
            <person name="Aerts A."/>
            <person name="Asiegbu F."/>
            <person name="Belbahri L."/>
            <person name="Bouzid O."/>
            <person name="Broberg A."/>
            <person name="Canback B."/>
            <person name="Coutinho P.M."/>
            <person name="Cullen D."/>
            <person name="Dalman K."/>
            <person name="Deflorio G."/>
            <person name="van Diepen L.T."/>
            <person name="Dunand C."/>
            <person name="Duplessis S."/>
            <person name="Durling M."/>
            <person name="Gonthier P."/>
            <person name="Grimwood J."/>
            <person name="Fossdal C.G."/>
            <person name="Hansson D."/>
            <person name="Henrissat B."/>
            <person name="Hietala A."/>
            <person name="Himmelstrand K."/>
            <person name="Hoffmeister D."/>
            <person name="Hogberg N."/>
            <person name="James T.Y."/>
            <person name="Karlsson M."/>
            <person name="Kohler A."/>
            <person name="Kues U."/>
            <person name="Lee Y.H."/>
            <person name="Lin Y.C."/>
            <person name="Lind M."/>
            <person name="Lindquist E."/>
            <person name="Lombard V."/>
            <person name="Lucas S."/>
            <person name="Lunden K."/>
            <person name="Morin E."/>
            <person name="Murat C."/>
            <person name="Park J."/>
            <person name="Raffaello T."/>
            <person name="Rouze P."/>
            <person name="Salamov A."/>
            <person name="Schmutz J."/>
            <person name="Solheim H."/>
            <person name="Stahlberg J."/>
            <person name="Velez H."/>
            <person name="de Vries R.P."/>
            <person name="Wiebenga A."/>
            <person name="Woodward S."/>
            <person name="Yakovlev I."/>
            <person name="Garbelotto M."/>
            <person name="Martin F."/>
            <person name="Grigoriev I.V."/>
            <person name="Stenlid J."/>
        </authorList>
    </citation>
    <scope>NUCLEOTIDE SEQUENCE [LARGE SCALE GENOMIC DNA]</scope>
    <source>
        <strain evidence="1 2">TC 32-1</strain>
    </source>
</reference>
<evidence type="ECO:0000313" key="2">
    <source>
        <dbReference type="Proteomes" id="UP000030671"/>
    </source>
</evidence>
<dbReference type="AlphaFoldDB" id="W4KED9"/>
<gene>
    <name evidence="1" type="ORF">HETIRDRAFT_149236</name>
</gene>
<dbReference type="GeneID" id="20667331"/>